<dbReference type="KEGG" id="aalt:CC77DRAFT_709972"/>
<name>A0A177DUA5_ALTAL</name>
<dbReference type="Proteomes" id="UP000077248">
    <property type="component" value="Unassembled WGS sequence"/>
</dbReference>
<reference evidence="1 2" key="1">
    <citation type="submission" date="2016-05" db="EMBL/GenBank/DDBJ databases">
        <title>Comparative analysis of secretome profiles of manganese(II)-oxidizing ascomycete fungi.</title>
        <authorList>
            <consortium name="DOE Joint Genome Institute"/>
            <person name="Zeiner C.A."/>
            <person name="Purvine S.O."/>
            <person name="Zink E.M."/>
            <person name="Wu S."/>
            <person name="Pasa-Tolic L."/>
            <person name="Chaput D.L."/>
            <person name="Haridas S."/>
            <person name="Grigoriev I.V."/>
            <person name="Santelli C.M."/>
            <person name="Hansel C.M."/>
        </authorList>
    </citation>
    <scope>NUCLEOTIDE SEQUENCE [LARGE SCALE GENOMIC DNA]</scope>
    <source>
        <strain evidence="1 2">SRC1lrK2f</strain>
    </source>
</reference>
<proteinExistence type="predicted"/>
<gene>
    <name evidence="1" type="ORF">CC77DRAFT_709972</name>
</gene>
<dbReference type="VEuPathDB" id="FungiDB:CC77DRAFT_709972"/>
<organism evidence="1 2">
    <name type="scientific">Alternaria alternata</name>
    <name type="common">Alternaria rot fungus</name>
    <name type="synonym">Torula alternata</name>
    <dbReference type="NCBI Taxonomy" id="5599"/>
    <lineage>
        <taxon>Eukaryota</taxon>
        <taxon>Fungi</taxon>
        <taxon>Dikarya</taxon>
        <taxon>Ascomycota</taxon>
        <taxon>Pezizomycotina</taxon>
        <taxon>Dothideomycetes</taxon>
        <taxon>Pleosporomycetidae</taxon>
        <taxon>Pleosporales</taxon>
        <taxon>Pleosporineae</taxon>
        <taxon>Pleosporaceae</taxon>
        <taxon>Alternaria</taxon>
        <taxon>Alternaria sect. Alternaria</taxon>
        <taxon>Alternaria alternata complex</taxon>
    </lineage>
</organism>
<dbReference type="GeneID" id="29118447"/>
<evidence type="ECO:0000313" key="1">
    <source>
        <dbReference type="EMBL" id="OAG23335.1"/>
    </source>
</evidence>
<keyword evidence="2" id="KW-1185">Reference proteome</keyword>
<dbReference type="RefSeq" id="XP_018388756.1">
    <property type="nucleotide sequence ID" value="XM_018532853.1"/>
</dbReference>
<sequence length="182" mass="20284">MDEASRRATRASITTAPTQLLYHDIERTSYFALNNPHIDFVHCLSKRNGLMILQASRYRPFSMRSMLHAFKIEGHRSIRYGYVVHTKLGGYAVVDEGQQPVLKRKTIMKLVVHGSDSTMGIGKDLMIQSSGSAVWQSTANLGGKVCLLPEASCGLVGSWEDLSLIYRSCDYRQRLGRSNSGS</sequence>
<accession>A0A177DUA5</accession>
<protein>
    <submittedName>
        <fullName evidence="1">Uncharacterized protein</fullName>
    </submittedName>
</protein>
<dbReference type="AlphaFoldDB" id="A0A177DUA5"/>
<evidence type="ECO:0000313" key="2">
    <source>
        <dbReference type="Proteomes" id="UP000077248"/>
    </source>
</evidence>
<dbReference type="EMBL" id="KV441473">
    <property type="protein sequence ID" value="OAG23335.1"/>
    <property type="molecule type" value="Genomic_DNA"/>
</dbReference>